<dbReference type="InterPro" id="IPR001932">
    <property type="entry name" value="PPM-type_phosphatase-like_dom"/>
</dbReference>
<dbReference type="Proteomes" id="UP001500665">
    <property type="component" value="Unassembled WGS sequence"/>
</dbReference>
<dbReference type="Gene3D" id="3.60.40.10">
    <property type="entry name" value="PPM-type phosphatase domain"/>
    <property type="match status" value="1"/>
</dbReference>
<dbReference type="InterPro" id="IPR036457">
    <property type="entry name" value="PPM-type-like_dom_sf"/>
</dbReference>
<dbReference type="SUPFAM" id="SSF81606">
    <property type="entry name" value="PP2C-like"/>
    <property type="match status" value="1"/>
</dbReference>
<evidence type="ECO:0000259" key="1">
    <source>
        <dbReference type="PROSITE" id="PS51746"/>
    </source>
</evidence>
<protein>
    <recommendedName>
        <fullName evidence="1">PPM-type phosphatase domain-containing protein</fullName>
    </recommendedName>
</protein>
<organism evidence="2 3">
    <name type="scientific">Actinocorallia libanotica</name>
    <dbReference type="NCBI Taxonomy" id="46162"/>
    <lineage>
        <taxon>Bacteria</taxon>
        <taxon>Bacillati</taxon>
        <taxon>Actinomycetota</taxon>
        <taxon>Actinomycetes</taxon>
        <taxon>Streptosporangiales</taxon>
        <taxon>Thermomonosporaceae</taxon>
        <taxon>Actinocorallia</taxon>
    </lineage>
</organism>
<dbReference type="PROSITE" id="PS51746">
    <property type="entry name" value="PPM_2"/>
    <property type="match status" value="1"/>
</dbReference>
<name>A0ABN1QAC3_9ACTN</name>
<feature type="domain" description="PPM-type phosphatase" evidence="1">
    <location>
        <begin position="172"/>
        <end position="399"/>
    </location>
</feature>
<gene>
    <name evidence="2" type="ORF">GCM10009550_08780</name>
</gene>
<keyword evidence="3" id="KW-1185">Reference proteome</keyword>
<evidence type="ECO:0000313" key="3">
    <source>
        <dbReference type="Proteomes" id="UP001500665"/>
    </source>
</evidence>
<dbReference type="SMART" id="SM00331">
    <property type="entry name" value="PP2C_SIG"/>
    <property type="match status" value="1"/>
</dbReference>
<reference evidence="2 3" key="1">
    <citation type="journal article" date="2019" name="Int. J. Syst. Evol. Microbiol.">
        <title>The Global Catalogue of Microorganisms (GCM) 10K type strain sequencing project: providing services to taxonomists for standard genome sequencing and annotation.</title>
        <authorList>
            <consortium name="The Broad Institute Genomics Platform"/>
            <consortium name="The Broad Institute Genome Sequencing Center for Infectious Disease"/>
            <person name="Wu L."/>
            <person name="Ma J."/>
        </authorList>
    </citation>
    <scope>NUCLEOTIDE SEQUENCE [LARGE SCALE GENOMIC DNA]</scope>
    <source>
        <strain evidence="2 3">JCM 10696</strain>
    </source>
</reference>
<sequence length="404" mass="42023">MFRERGGPVRAEVNVEWPEEPLPALGDPEGLPPERLMGELASLWPLLSESVMRTGPGFLWPGSLRWGPDQGWQILCVPPYGMGEEPVPETPGARARDVWSVICGLVKLAVGRAPRDLTDTLMLLELHAGRAPHGLDAVVRALLAGNDPGGVVAAVTRPWDEGVSVQLAAETAVGSRKAKGDPEWDNEDAFTAVRSVDDVVALAVCDGVTGPGDGSGARAARAAVTALQEYFTTGYDLEEALDAAEAAVVGQGRGASTALLAAIRPDGRTALLSVGDSPAWLVRMLPFGGRTAFRLNPDQTVLAESLLTDPSATMGGSILLGNLGGYADQPFLAELQTVPGDMLVLLSDGAALGEEDWFAGDLVDLAGLHQSAAALAAALVGRAERLGGLDNATALVAEIRPAGR</sequence>
<accession>A0ABN1QAC3</accession>
<dbReference type="EMBL" id="BAAAHH010000002">
    <property type="protein sequence ID" value="GAA0939885.1"/>
    <property type="molecule type" value="Genomic_DNA"/>
</dbReference>
<proteinExistence type="predicted"/>
<comment type="caution">
    <text evidence="2">The sequence shown here is derived from an EMBL/GenBank/DDBJ whole genome shotgun (WGS) entry which is preliminary data.</text>
</comment>
<evidence type="ECO:0000313" key="2">
    <source>
        <dbReference type="EMBL" id="GAA0939885.1"/>
    </source>
</evidence>